<evidence type="ECO:0000313" key="2">
    <source>
        <dbReference type="Proteomes" id="UP001433638"/>
    </source>
</evidence>
<sequence length="149" mass="16949">MQAYEFIEGYEQVIDRFGRWPSFHDGEVLRIILDRSLRLPGGPSIPSVEVYLRGWIMGPELADDGRYTLHNDSVIHFLFEDISAFELEGFNQQNVVTSLNLELSGEPQGGANVLHVEFEHCYQFCCAFIARRAKVVDLRPYAEQPASLA</sequence>
<dbReference type="Proteomes" id="UP001433638">
    <property type="component" value="Unassembled WGS sequence"/>
</dbReference>
<dbReference type="EMBL" id="JBEFLD010000002">
    <property type="protein sequence ID" value="MEQ6289593.1"/>
    <property type="molecule type" value="Genomic_DNA"/>
</dbReference>
<protein>
    <submittedName>
        <fullName evidence="1">Imm50 family immunity protein</fullName>
    </submittedName>
</protein>
<proteinExistence type="predicted"/>
<evidence type="ECO:0000313" key="1">
    <source>
        <dbReference type="EMBL" id="MEQ6289593.1"/>
    </source>
</evidence>
<reference evidence="1" key="1">
    <citation type="submission" date="2024-06" db="EMBL/GenBank/DDBJ databases">
        <title>Genome sequence of Vogesella sp. MAHUQ-64.</title>
        <authorList>
            <person name="Huq M.A."/>
        </authorList>
    </citation>
    <scope>NUCLEOTIDE SEQUENCE</scope>
    <source>
        <strain evidence="1">MAHUQ-64</strain>
    </source>
</reference>
<keyword evidence="2" id="KW-1185">Reference proteome</keyword>
<gene>
    <name evidence="1" type="ORF">ABNW52_03085</name>
</gene>
<accession>A0ABV1M0B4</accession>
<organism evidence="1 2">
    <name type="scientific">Vogesella oryzagri</name>
    <dbReference type="NCBI Taxonomy" id="3160864"/>
    <lineage>
        <taxon>Bacteria</taxon>
        <taxon>Pseudomonadati</taxon>
        <taxon>Pseudomonadota</taxon>
        <taxon>Betaproteobacteria</taxon>
        <taxon>Neisseriales</taxon>
        <taxon>Chromobacteriaceae</taxon>
        <taxon>Vogesella</taxon>
    </lineage>
</organism>
<name>A0ABV1M0B4_9NEIS</name>
<dbReference type="RefSeq" id="WP_349583869.1">
    <property type="nucleotide sequence ID" value="NZ_JBEFLD010000002.1"/>
</dbReference>
<comment type="caution">
    <text evidence="1">The sequence shown here is derived from an EMBL/GenBank/DDBJ whole genome shotgun (WGS) entry which is preliminary data.</text>
</comment>